<keyword evidence="1" id="KW-1133">Transmembrane helix</keyword>
<accession>A0AAD4CUL8</accession>
<dbReference type="Pfam" id="PF17784">
    <property type="entry name" value="Sulfotransfer_4"/>
    <property type="match status" value="1"/>
</dbReference>
<comment type="caution">
    <text evidence="2">The sequence shown here is derived from an EMBL/GenBank/DDBJ whole genome shotgun (WGS) entry which is preliminary data.</text>
</comment>
<evidence type="ECO:0008006" key="4">
    <source>
        <dbReference type="Google" id="ProtNLM"/>
    </source>
</evidence>
<dbReference type="SUPFAM" id="SSF52540">
    <property type="entry name" value="P-loop containing nucleoside triphosphate hydrolases"/>
    <property type="match status" value="1"/>
</dbReference>
<dbReference type="PANTHER" id="PTHR36978:SF8">
    <property type="entry name" value="NAD DEPENDENT EPIMERASE_DEHYDRATASE"/>
    <property type="match status" value="1"/>
</dbReference>
<dbReference type="Proteomes" id="UP001194746">
    <property type="component" value="Unassembled WGS sequence"/>
</dbReference>
<sequence length="291" mass="33207">MSTLEEWLYPVPPPPPRPRTKPMRVLALGISRSGTESLARALRILGYDHVFHGFEIWERTPMLWKTCALLGRRKYCSLGTIPGHSGVTREDFDLLYGDCEAITDQPAPQFARELIAAYPEAKVILNTREMDAWHRSLCTVLRPLTTGVVYHVLPWFNADLYWERQFVRDCLGPFFHGSWERHGKWVYEAHSAMVRGSVAKERLLEWTPEEGWGPLCRFLDKDIPDEEFPSGNLPANVQNEFDNNMTRCIGAAMRNFAITVVGLGGLAAYALARNRVDWGWIKEVDLRAMCG</sequence>
<proteinExistence type="predicted"/>
<dbReference type="Gene3D" id="3.40.50.300">
    <property type="entry name" value="P-loop containing nucleotide triphosphate hydrolases"/>
    <property type="match status" value="1"/>
</dbReference>
<name>A0AAD4CUL8_ASPNN</name>
<dbReference type="PANTHER" id="PTHR36978">
    <property type="entry name" value="P-LOOP CONTAINING NUCLEOTIDE TRIPHOSPHATE HYDROLASE"/>
    <property type="match status" value="1"/>
</dbReference>
<dbReference type="AlphaFoldDB" id="A0AAD4CUL8"/>
<dbReference type="InterPro" id="IPR040632">
    <property type="entry name" value="Sulfotransfer_4"/>
</dbReference>
<reference evidence="2" key="1">
    <citation type="journal article" date="2019" name="Beilstein J. Org. Chem.">
        <title>Nanangenines: drimane sesquiterpenoids as the dominant metabolite cohort of a novel Australian fungus, Aspergillus nanangensis.</title>
        <authorList>
            <person name="Lacey H.J."/>
            <person name="Gilchrist C.L.M."/>
            <person name="Crombie A."/>
            <person name="Kalaitzis J.A."/>
            <person name="Vuong D."/>
            <person name="Rutledge P.J."/>
            <person name="Turner P."/>
            <person name="Pitt J.I."/>
            <person name="Lacey E."/>
            <person name="Chooi Y.H."/>
            <person name="Piggott A.M."/>
        </authorList>
    </citation>
    <scope>NUCLEOTIDE SEQUENCE</scope>
    <source>
        <strain evidence="2">MST-FP2251</strain>
    </source>
</reference>
<gene>
    <name evidence="2" type="ORF">FE257_002474</name>
</gene>
<keyword evidence="1" id="KW-0812">Transmembrane</keyword>
<feature type="transmembrane region" description="Helical" evidence="1">
    <location>
        <begin position="252"/>
        <end position="272"/>
    </location>
</feature>
<evidence type="ECO:0000256" key="1">
    <source>
        <dbReference type="SAM" id="Phobius"/>
    </source>
</evidence>
<keyword evidence="3" id="KW-1185">Reference proteome</keyword>
<dbReference type="InterPro" id="IPR027417">
    <property type="entry name" value="P-loop_NTPase"/>
</dbReference>
<organism evidence="2 3">
    <name type="scientific">Aspergillus nanangensis</name>
    <dbReference type="NCBI Taxonomy" id="2582783"/>
    <lineage>
        <taxon>Eukaryota</taxon>
        <taxon>Fungi</taxon>
        <taxon>Dikarya</taxon>
        <taxon>Ascomycota</taxon>
        <taxon>Pezizomycotina</taxon>
        <taxon>Eurotiomycetes</taxon>
        <taxon>Eurotiomycetidae</taxon>
        <taxon>Eurotiales</taxon>
        <taxon>Aspergillaceae</taxon>
        <taxon>Aspergillus</taxon>
        <taxon>Aspergillus subgen. Circumdati</taxon>
    </lineage>
</organism>
<evidence type="ECO:0000313" key="3">
    <source>
        <dbReference type="Proteomes" id="UP001194746"/>
    </source>
</evidence>
<protein>
    <recommendedName>
        <fullName evidence="4">P-loop containing nucleoside triphosphate hydrolase protein</fullName>
    </recommendedName>
</protein>
<keyword evidence="1" id="KW-0472">Membrane</keyword>
<reference evidence="2" key="2">
    <citation type="submission" date="2020-02" db="EMBL/GenBank/DDBJ databases">
        <authorList>
            <person name="Gilchrist C.L.M."/>
            <person name="Chooi Y.-H."/>
        </authorList>
    </citation>
    <scope>NUCLEOTIDE SEQUENCE</scope>
    <source>
        <strain evidence="2">MST-FP2251</strain>
    </source>
</reference>
<dbReference type="EMBL" id="VCAU01000014">
    <property type="protein sequence ID" value="KAF9892068.1"/>
    <property type="molecule type" value="Genomic_DNA"/>
</dbReference>
<evidence type="ECO:0000313" key="2">
    <source>
        <dbReference type="EMBL" id="KAF9892068.1"/>
    </source>
</evidence>